<accession>A0A3N2CYX2</accession>
<comment type="caution">
    <text evidence="10">The sequence shown here is derived from an EMBL/GenBank/DDBJ whole genome shotgun (WGS) entry which is preliminary data.</text>
</comment>
<keyword evidence="4 8" id="KW-1133">Transmembrane helix</keyword>
<evidence type="ECO:0000256" key="7">
    <source>
        <dbReference type="SAM" id="MobiDB-lite"/>
    </source>
</evidence>
<dbReference type="RefSeq" id="WP_123392395.1">
    <property type="nucleotide sequence ID" value="NZ_RKHO01000001.1"/>
</dbReference>
<name>A0A3N2CYX2_9ACTN</name>
<evidence type="ECO:0000313" key="10">
    <source>
        <dbReference type="EMBL" id="ROR92729.1"/>
    </source>
</evidence>
<feature type="region of interest" description="Disordered" evidence="7">
    <location>
        <begin position="157"/>
        <end position="179"/>
    </location>
</feature>
<gene>
    <name evidence="10" type="ORF">EDD33_3628</name>
</gene>
<dbReference type="GO" id="GO:0016020">
    <property type="term" value="C:membrane"/>
    <property type="evidence" value="ECO:0007669"/>
    <property type="project" value="UniProtKB-SubCell"/>
</dbReference>
<dbReference type="AlphaFoldDB" id="A0A3N2CYX2"/>
<dbReference type="GO" id="GO:0006465">
    <property type="term" value="P:signal peptide processing"/>
    <property type="evidence" value="ECO:0007669"/>
    <property type="project" value="UniProtKB-UniRule"/>
</dbReference>
<evidence type="ECO:0000259" key="9">
    <source>
        <dbReference type="Pfam" id="PF00717"/>
    </source>
</evidence>
<evidence type="ECO:0000256" key="1">
    <source>
        <dbReference type="ARBA" id="ARBA00004370"/>
    </source>
</evidence>
<dbReference type="InterPro" id="IPR001733">
    <property type="entry name" value="Peptidase_S26B"/>
</dbReference>
<feature type="region of interest" description="Disordered" evidence="7">
    <location>
        <begin position="216"/>
        <end position="253"/>
    </location>
</feature>
<evidence type="ECO:0000313" key="11">
    <source>
        <dbReference type="Proteomes" id="UP000281738"/>
    </source>
</evidence>
<evidence type="ECO:0000256" key="8">
    <source>
        <dbReference type="SAM" id="Phobius"/>
    </source>
</evidence>
<evidence type="ECO:0000256" key="3">
    <source>
        <dbReference type="ARBA" id="ARBA00022692"/>
    </source>
</evidence>
<dbReference type="Pfam" id="PF00717">
    <property type="entry name" value="Peptidase_S24"/>
    <property type="match status" value="1"/>
</dbReference>
<dbReference type="GO" id="GO:0004252">
    <property type="term" value="F:serine-type endopeptidase activity"/>
    <property type="evidence" value="ECO:0007669"/>
    <property type="project" value="UniProtKB-UniRule"/>
</dbReference>
<evidence type="ECO:0000256" key="6">
    <source>
        <dbReference type="NCBIfam" id="TIGR02228"/>
    </source>
</evidence>
<protein>
    <recommendedName>
        <fullName evidence="6">Signal peptidase I</fullName>
        <ecNumber evidence="6">3.4.21.89</ecNumber>
    </recommendedName>
</protein>
<feature type="transmembrane region" description="Helical" evidence="8">
    <location>
        <begin position="134"/>
        <end position="151"/>
    </location>
</feature>
<keyword evidence="2" id="KW-0645">Protease</keyword>
<dbReference type="SUPFAM" id="SSF51306">
    <property type="entry name" value="LexA/Signal peptidase"/>
    <property type="match status" value="1"/>
</dbReference>
<evidence type="ECO:0000256" key="2">
    <source>
        <dbReference type="ARBA" id="ARBA00022670"/>
    </source>
</evidence>
<dbReference type="CDD" id="cd06462">
    <property type="entry name" value="Peptidase_S24_S26"/>
    <property type="match status" value="1"/>
</dbReference>
<dbReference type="EC" id="3.4.21.89" evidence="6"/>
<dbReference type="InterPro" id="IPR015927">
    <property type="entry name" value="Peptidase_S24_S26A/B/C"/>
</dbReference>
<feature type="domain" description="Peptidase S24/S26A/S26B/S26C" evidence="9">
    <location>
        <begin position="32"/>
        <end position="100"/>
    </location>
</feature>
<evidence type="ECO:0000256" key="4">
    <source>
        <dbReference type="ARBA" id="ARBA00022989"/>
    </source>
</evidence>
<keyword evidence="11" id="KW-1185">Reference proteome</keyword>
<feature type="compositionally biased region" description="Low complexity" evidence="7">
    <location>
        <begin position="217"/>
        <end position="241"/>
    </location>
</feature>
<dbReference type="GO" id="GO:0009003">
    <property type="term" value="F:signal peptidase activity"/>
    <property type="evidence" value="ECO:0007669"/>
    <property type="project" value="UniProtKB-EC"/>
</dbReference>
<feature type="compositionally biased region" description="Pro residues" evidence="7">
    <location>
        <begin position="242"/>
        <end position="253"/>
    </location>
</feature>
<organism evidence="10 11">
    <name type="scientific">Nocardioides aurantiacus</name>
    <dbReference type="NCBI Taxonomy" id="86796"/>
    <lineage>
        <taxon>Bacteria</taxon>
        <taxon>Bacillati</taxon>
        <taxon>Actinomycetota</taxon>
        <taxon>Actinomycetes</taxon>
        <taxon>Propionibacteriales</taxon>
        <taxon>Nocardioidaceae</taxon>
        <taxon>Nocardioides</taxon>
    </lineage>
</organism>
<keyword evidence="3 8" id="KW-0812">Transmembrane</keyword>
<feature type="compositionally biased region" description="Basic and acidic residues" evidence="7">
    <location>
        <begin position="158"/>
        <end position="167"/>
    </location>
</feature>
<comment type="subcellular location">
    <subcellularLocation>
        <location evidence="1">Membrane</location>
    </subcellularLocation>
</comment>
<dbReference type="Gene3D" id="2.10.109.10">
    <property type="entry name" value="Umud Fragment, subunit A"/>
    <property type="match status" value="1"/>
</dbReference>
<dbReference type="InterPro" id="IPR036286">
    <property type="entry name" value="LexA/Signal_pep-like_sf"/>
</dbReference>
<proteinExistence type="predicted"/>
<dbReference type="EMBL" id="RKHO01000001">
    <property type="protein sequence ID" value="ROR92729.1"/>
    <property type="molecule type" value="Genomic_DNA"/>
</dbReference>
<keyword evidence="2" id="KW-0378">Hydrolase</keyword>
<reference evidence="10 11" key="1">
    <citation type="submission" date="2018-11" db="EMBL/GenBank/DDBJ databases">
        <title>Sequencing the genomes of 1000 actinobacteria strains.</title>
        <authorList>
            <person name="Klenk H.-P."/>
        </authorList>
    </citation>
    <scope>NUCLEOTIDE SEQUENCE [LARGE SCALE GENOMIC DNA]</scope>
    <source>
        <strain evidence="10 11">DSM 12652</strain>
    </source>
</reference>
<dbReference type="Proteomes" id="UP000281738">
    <property type="component" value="Unassembled WGS sequence"/>
</dbReference>
<evidence type="ECO:0000256" key="5">
    <source>
        <dbReference type="ARBA" id="ARBA00023136"/>
    </source>
</evidence>
<keyword evidence="5 8" id="KW-0472">Membrane</keyword>
<dbReference type="OrthoDB" id="4315104at2"/>
<dbReference type="NCBIfam" id="TIGR02228">
    <property type="entry name" value="sigpep_I_arch"/>
    <property type="match status" value="1"/>
</dbReference>
<sequence>MSIVRCLRGQLSNVAVVALLGAWFVTLAPTVIGGPAAYIEVSGHSMDGTYATGDLVVTRKQDTYEVGDIVTFEVAGGGRVIHRIIGGDGARGYTMQGDNNPTPDPWQPTDDEVVGASWLYLPQKAWVLHLPQHPWFPGVAAGLATLLVLGWDSRPRRKDQEQVDACDRPTPAPASVTVPAPDGRDLVLVAAGVHPFIPTQRTGDHAELGRPALTALRPTGRRVPAPRTAAPRVVLRPTGRRVPPPPPRKVLVP</sequence>